<evidence type="ECO:0000313" key="1">
    <source>
        <dbReference type="EMBL" id="SFM25754.1"/>
    </source>
</evidence>
<dbReference type="SUPFAM" id="SSF53448">
    <property type="entry name" value="Nucleotide-diphospho-sugar transferases"/>
    <property type="match status" value="1"/>
</dbReference>
<dbReference type="Pfam" id="PF13704">
    <property type="entry name" value="Glyco_tranf_2_4"/>
    <property type="match status" value="1"/>
</dbReference>
<dbReference type="STRING" id="582667.SAMN05192568_102440"/>
<dbReference type="InterPro" id="IPR029044">
    <property type="entry name" value="Nucleotide-diphossugar_trans"/>
</dbReference>
<dbReference type="Proteomes" id="UP000199048">
    <property type="component" value="Unassembled WGS sequence"/>
</dbReference>
<accession>A0A1I4PDB7</accession>
<dbReference type="OrthoDB" id="835336at2"/>
<dbReference type="EMBL" id="FOTK01000024">
    <property type="protein sequence ID" value="SFM25754.1"/>
    <property type="molecule type" value="Genomic_DNA"/>
</dbReference>
<dbReference type="GO" id="GO:0016740">
    <property type="term" value="F:transferase activity"/>
    <property type="evidence" value="ECO:0007669"/>
    <property type="project" value="UniProtKB-KW"/>
</dbReference>
<keyword evidence="1" id="KW-0808">Transferase</keyword>
<dbReference type="RefSeq" id="WP_092043799.1">
    <property type="nucleotide sequence ID" value="NZ_FOTK01000024.1"/>
</dbReference>
<name>A0A1I4PDB7_9HYPH</name>
<dbReference type="AlphaFoldDB" id="A0A1I4PDB7"/>
<organism evidence="1 2">
    <name type="scientific">Methylobacterium pseudosasicola</name>
    <dbReference type="NCBI Taxonomy" id="582667"/>
    <lineage>
        <taxon>Bacteria</taxon>
        <taxon>Pseudomonadati</taxon>
        <taxon>Pseudomonadota</taxon>
        <taxon>Alphaproteobacteria</taxon>
        <taxon>Hyphomicrobiales</taxon>
        <taxon>Methylobacteriaceae</taxon>
        <taxon>Methylobacterium</taxon>
    </lineage>
</organism>
<sequence>MEKQPLAVVTMAYNETVLLPIWLRHYERQVGLEHCYIIDHGSDDASTKNIRANIIRLPRTPMDEDARAAAVRDFCSALFLGYNRVLYTDADELVVPDPNVSPTLKYCAATQNLPRVLTLFGVDVVHVAEEAQIDLSVPISHQRQFARPISTLCKPTLIAGRIDWMHGFHCITGHHRPSFGDIFLFHIAHCDIDILYERQKKRNATAPIGLQHSHHTITPDVFVNHIRSEVALLPRRDVQMRKGEPHFERTKLRFSDAIERKDWSVEPDLWRIPARFAGAF</sequence>
<gene>
    <name evidence="1" type="ORF">SAMN05192568_102440</name>
</gene>
<reference evidence="2" key="1">
    <citation type="submission" date="2016-10" db="EMBL/GenBank/DDBJ databases">
        <authorList>
            <person name="Varghese N."/>
            <person name="Submissions S."/>
        </authorList>
    </citation>
    <scope>NUCLEOTIDE SEQUENCE [LARGE SCALE GENOMIC DNA]</scope>
    <source>
        <strain evidence="2">BL36</strain>
    </source>
</reference>
<evidence type="ECO:0000313" key="2">
    <source>
        <dbReference type="Proteomes" id="UP000199048"/>
    </source>
</evidence>
<keyword evidence="2" id="KW-1185">Reference proteome</keyword>
<proteinExistence type="predicted"/>
<protein>
    <submittedName>
        <fullName evidence="1">Glycosyl transferase family 2</fullName>
    </submittedName>
</protein>